<dbReference type="OMA" id="KEMRIEQ"/>
<dbReference type="eggNOG" id="KOG3278">
    <property type="taxonomic scope" value="Eukaryota"/>
</dbReference>
<feature type="compositionally biased region" description="Basic and acidic residues" evidence="5">
    <location>
        <begin position="199"/>
        <end position="216"/>
    </location>
</feature>
<dbReference type="Pfam" id="PF00830">
    <property type="entry name" value="Ribosomal_L28"/>
    <property type="match status" value="1"/>
</dbReference>
<dbReference type="KEGG" id="egr:104457224"/>
<accession>A0A059AZQ3</accession>
<sequence length="225" mass="26013">MAFRGKEMMKKVLKRVGENNLAPGVKETLEKCIPKSQIVMGRAHRGIFAGRHIRFGNQVSEDGGNKSRRSWKPNVQEKRLFSYILDRHIRVKVTTHALRCIDKAGGIDEYLLKTPYHKMDTEMGLYWKSKIEKLYEELGKMEVVFFSPEDETKFEQGFKQLKLEERAARRDFRRQMYGTSGKEKLAGEGQASDQATQEESPRIGDGHWHADDHDQAHNQQLVAYS</sequence>
<dbReference type="PANTHER" id="PTHR13528:SF2">
    <property type="entry name" value="LARGE RIBOSOMAL SUBUNIT PROTEIN BL28M"/>
    <property type="match status" value="1"/>
</dbReference>
<organism evidence="6">
    <name type="scientific">Eucalyptus grandis</name>
    <name type="common">Flooded gum</name>
    <dbReference type="NCBI Taxonomy" id="71139"/>
    <lineage>
        <taxon>Eukaryota</taxon>
        <taxon>Viridiplantae</taxon>
        <taxon>Streptophyta</taxon>
        <taxon>Embryophyta</taxon>
        <taxon>Tracheophyta</taxon>
        <taxon>Spermatophyta</taxon>
        <taxon>Magnoliopsida</taxon>
        <taxon>eudicotyledons</taxon>
        <taxon>Gunneridae</taxon>
        <taxon>Pentapetalae</taxon>
        <taxon>rosids</taxon>
        <taxon>malvids</taxon>
        <taxon>Myrtales</taxon>
        <taxon>Myrtaceae</taxon>
        <taxon>Myrtoideae</taxon>
        <taxon>Eucalypteae</taxon>
        <taxon>Eucalyptus</taxon>
    </lineage>
</organism>
<evidence type="ECO:0000256" key="2">
    <source>
        <dbReference type="ARBA" id="ARBA00022980"/>
    </source>
</evidence>
<dbReference type="InterPro" id="IPR037147">
    <property type="entry name" value="Ribosomal_bL28_sf"/>
</dbReference>
<evidence type="ECO:0000313" key="6">
    <source>
        <dbReference type="EMBL" id="KCW59254.1"/>
    </source>
</evidence>
<proteinExistence type="inferred from homology"/>
<dbReference type="STRING" id="71139.A0A059AZQ3"/>
<evidence type="ECO:0000256" key="5">
    <source>
        <dbReference type="SAM" id="MobiDB-lite"/>
    </source>
</evidence>
<dbReference type="Gramene" id="KCW59254">
    <property type="protein sequence ID" value="KCW59254"/>
    <property type="gene ID" value="EUGRSUZ_H01931"/>
</dbReference>
<protein>
    <recommendedName>
        <fullName evidence="4">Large ribosomal subunit protein bL28m</fullName>
    </recommendedName>
</protein>
<reference evidence="6" key="1">
    <citation type="submission" date="2013-07" db="EMBL/GenBank/DDBJ databases">
        <title>The genome of Eucalyptus grandis.</title>
        <authorList>
            <person name="Schmutz J."/>
            <person name="Hayes R."/>
            <person name="Myburg A."/>
            <person name="Tuskan G."/>
            <person name="Grattapaglia D."/>
            <person name="Rokhsar D.S."/>
        </authorList>
    </citation>
    <scope>NUCLEOTIDE SEQUENCE</scope>
    <source>
        <tissue evidence="6">Leaf extractions</tissue>
    </source>
</reference>
<keyword evidence="2" id="KW-0689">Ribosomal protein</keyword>
<dbReference type="InterPro" id="IPR026569">
    <property type="entry name" value="Ribosomal_bL28"/>
</dbReference>
<dbReference type="InterPro" id="IPR034704">
    <property type="entry name" value="Ribosomal_bL28/bL31-like_sf"/>
</dbReference>
<comment type="similarity">
    <text evidence="1">Belongs to the bacterial ribosomal protein bL28 family.</text>
</comment>
<dbReference type="FunFam" id="2.30.170.40:FF:000003">
    <property type="entry name" value="54S ribosomal protein L24"/>
    <property type="match status" value="1"/>
</dbReference>
<keyword evidence="3" id="KW-0687">Ribonucleoprotein</keyword>
<dbReference type="Gene3D" id="2.30.170.40">
    <property type="entry name" value="Ribosomal protein L28/L24"/>
    <property type="match status" value="1"/>
</dbReference>
<evidence type="ECO:0000256" key="4">
    <source>
        <dbReference type="ARBA" id="ARBA00035269"/>
    </source>
</evidence>
<name>A0A059AZQ3_EUCGR</name>
<dbReference type="OrthoDB" id="361870at2759"/>
<dbReference type="GO" id="GO:0003729">
    <property type="term" value="F:mRNA binding"/>
    <property type="evidence" value="ECO:0007669"/>
    <property type="project" value="EnsemblPlants"/>
</dbReference>
<dbReference type="AlphaFoldDB" id="A0A059AZQ3"/>
<dbReference type="HAMAP" id="MF_00373">
    <property type="entry name" value="Ribosomal_bL28"/>
    <property type="match status" value="1"/>
</dbReference>
<dbReference type="GO" id="GO:0005762">
    <property type="term" value="C:mitochondrial large ribosomal subunit"/>
    <property type="evidence" value="ECO:0000318"/>
    <property type="project" value="GO_Central"/>
</dbReference>
<gene>
    <name evidence="6" type="ORF">EUGRSUZ_H01931</name>
</gene>
<feature type="region of interest" description="Disordered" evidence="5">
    <location>
        <begin position="173"/>
        <end position="225"/>
    </location>
</feature>
<dbReference type="InParanoid" id="A0A059AZQ3"/>
<dbReference type="EMBL" id="KK198760">
    <property type="protein sequence ID" value="KCW59254.1"/>
    <property type="molecule type" value="Genomic_DNA"/>
</dbReference>
<dbReference type="PANTHER" id="PTHR13528">
    <property type="entry name" value="39S RIBOSOMAL PROTEIN L28, MITOCHONDRIAL"/>
    <property type="match status" value="1"/>
</dbReference>
<evidence type="ECO:0000256" key="1">
    <source>
        <dbReference type="ARBA" id="ARBA00008760"/>
    </source>
</evidence>
<dbReference type="GO" id="GO:0003735">
    <property type="term" value="F:structural constituent of ribosome"/>
    <property type="evidence" value="ECO:0000318"/>
    <property type="project" value="GO_Central"/>
</dbReference>
<evidence type="ECO:0000256" key="3">
    <source>
        <dbReference type="ARBA" id="ARBA00023274"/>
    </source>
</evidence>
<dbReference type="SUPFAM" id="SSF143800">
    <property type="entry name" value="L28p-like"/>
    <property type="match status" value="1"/>
</dbReference>